<feature type="transmembrane region" description="Helical" evidence="8">
    <location>
        <begin position="241"/>
        <end position="258"/>
    </location>
</feature>
<comment type="subcellular location">
    <subcellularLocation>
        <location evidence="1 8">Cell membrane</location>
        <topology evidence="1 8">Multi-pass membrane protein</topology>
    </subcellularLocation>
</comment>
<protein>
    <recommendedName>
        <fullName evidence="8">L-lactate permease</fullName>
    </recommendedName>
</protein>
<feature type="transmembrane region" description="Helical" evidence="8">
    <location>
        <begin position="92"/>
        <end position="115"/>
    </location>
</feature>
<dbReference type="PANTHER" id="PTHR30003">
    <property type="entry name" value="L-LACTATE PERMEASE"/>
    <property type="match status" value="1"/>
</dbReference>
<evidence type="ECO:0000256" key="3">
    <source>
        <dbReference type="ARBA" id="ARBA00022448"/>
    </source>
</evidence>
<feature type="transmembrane region" description="Helical" evidence="8">
    <location>
        <begin position="568"/>
        <end position="589"/>
    </location>
</feature>
<gene>
    <name evidence="10" type="ORF">HSCHL_0042</name>
</gene>
<evidence type="ECO:0000256" key="8">
    <source>
        <dbReference type="RuleBase" id="RU365092"/>
    </source>
</evidence>
<proteinExistence type="inferred from homology"/>
<feature type="transmembrane region" description="Helical" evidence="8">
    <location>
        <begin position="151"/>
        <end position="173"/>
    </location>
</feature>
<feature type="transmembrane region" description="Helical" evidence="8">
    <location>
        <begin position="47"/>
        <end position="72"/>
    </location>
</feature>
<keyword evidence="4 8" id="KW-1003">Cell membrane</keyword>
<dbReference type="RefSeq" id="WP_273000368.1">
    <property type="nucleotide sequence ID" value="NZ_PEBV01000023.1"/>
</dbReference>
<feature type="region of interest" description="Disordered" evidence="9">
    <location>
        <begin position="303"/>
        <end position="330"/>
    </location>
</feature>
<organism evidence="10 11">
    <name type="scientific">Hydrogenibacillus schlegelii</name>
    <name type="common">Bacillus schlegelii</name>
    <dbReference type="NCBI Taxonomy" id="1484"/>
    <lineage>
        <taxon>Bacteria</taxon>
        <taxon>Bacillati</taxon>
        <taxon>Bacillota</taxon>
        <taxon>Bacilli</taxon>
        <taxon>Bacillales</taxon>
        <taxon>Bacillales Family X. Incertae Sedis</taxon>
        <taxon>Hydrogenibacillus</taxon>
    </lineage>
</organism>
<comment type="caution">
    <text evidence="10">The sequence shown here is derived from an EMBL/GenBank/DDBJ whole genome shotgun (WGS) entry which is preliminary data.</text>
</comment>
<dbReference type="GO" id="GO:0015129">
    <property type="term" value="F:lactate transmembrane transporter activity"/>
    <property type="evidence" value="ECO:0007669"/>
    <property type="project" value="UniProtKB-UniRule"/>
</dbReference>
<dbReference type="GO" id="GO:0015295">
    <property type="term" value="F:solute:proton symporter activity"/>
    <property type="evidence" value="ECO:0007669"/>
    <property type="project" value="TreeGrafter"/>
</dbReference>
<reference evidence="10 11" key="1">
    <citation type="submission" date="2017-08" db="EMBL/GenBank/DDBJ databases">
        <title>Burning lignite coal seam in the remote Altai Mountains harbors a hydrogen-driven thermophilic microbial community.</title>
        <authorList>
            <person name="Kadnikov V.V."/>
            <person name="Mardanov A.V."/>
            <person name="Ivasenko D."/>
            <person name="Beletsky A.V."/>
            <person name="Karnachuk O.V."/>
            <person name="Ravin N.V."/>
        </authorList>
    </citation>
    <scope>NUCLEOTIDE SEQUENCE [LARGE SCALE GENOMIC DNA]</scope>
    <source>
        <strain evidence="10">AL33</strain>
    </source>
</reference>
<comment type="similarity">
    <text evidence="2 8">Belongs to the lactate permease family.</text>
</comment>
<dbReference type="Proteomes" id="UP000244180">
    <property type="component" value="Unassembled WGS sequence"/>
</dbReference>
<feature type="transmembrane region" description="Helical" evidence="8">
    <location>
        <begin position="211"/>
        <end position="229"/>
    </location>
</feature>
<accession>A0A2T5G9F4</accession>
<evidence type="ECO:0000313" key="10">
    <source>
        <dbReference type="EMBL" id="PTQ52778.1"/>
    </source>
</evidence>
<feature type="transmembrane region" description="Helical" evidence="8">
    <location>
        <begin position="180"/>
        <end position="199"/>
    </location>
</feature>
<comment type="function">
    <text evidence="8">Uptake of L-lactate across the membrane. Can also transport D-lactate and glycolate.</text>
</comment>
<feature type="transmembrane region" description="Helical" evidence="8">
    <location>
        <begin position="15"/>
        <end position="35"/>
    </location>
</feature>
<keyword evidence="3 8" id="KW-0813">Transport</keyword>
<feature type="transmembrane region" description="Helical" evidence="8">
    <location>
        <begin position="404"/>
        <end position="426"/>
    </location>
</feature>
<dbReference type="InterPro" id="IPR003804">
    <property type="entry name" value="Lactate_perm"/>
</dbReference>
<dbReference type="AlphaFoldDB" id="A0A2T5G9F4"/>
<dbReference type="GO" id="GO:0005886">
    <property type="term" value="C:plasma membrane"/>
    <property type="evidence" value="ECO:0007669"/>
    <property type="project" value="UniProtKB-SubCell"/>
</dbReference>
<evidence type="ECO:0000256" key="9">
    <source>
        <dbReference type="SAM" id="MobiDB-lite"/>
    </source>
</evidence>
<name>A0A2T5G9F4_HYDSH</name>
<evidence type="ECO:0000256" key="7">
    <source>
        <dbReference type="ARBA" id="ARBA00023136"/>
    </source>
</evidence>
<evidence type="ECO:0000313" key="11">
    <source>
        <dbReference type="Proteomes" id="UP000244180"/>
    </source>
</evidence>
<keyword evidence="5 8" id="KW-0812">Transmembrane</keyword>
<feature type="transmembrane region" description="Helical" evidence="8">
    <location>
        <begin position="264"/>
        <end position="283"/>
    </location>
</feature>
<evidence type="ECO:0000256" key="4">
    <source>
        <dbReference type="ARBA" id="ARBA00022475"/>
    </source>
</evidence>
<feature type="transmembrane region" description="Helical" evidence="8">
    <location>
        <begin position="127"/>
        <end position="145"/>
    </location>
</feature>
<keyword evidence="6 8" id="KW-1133">Transmembrane helix</keyword>
<evidence type="ECO:0000256" key="2">
    <source>
        <dbReference type="ARBA" id="ARBA00010100"/>
    </source>
</evidence>
<dbReference type="NCBIfam" id="TIGR00795">
    <property type="entry name" value="lctP"/>
    <property type="match status" value="1"/>
</dbReference>
<evidence type="ECO:0000256" key="6">
    <source>
        <dbReference type="ARBA" id="ARBA00022989"/>
    </source>
</evidence>
<sequence length="599" mass="63687">MSLVYFQNYDPLRNGVLSTVVAALPILVLLYLLALHPRRGALGRRQFGIYAPYAAAAAAAVAIVLAVTVMGMPAPTAISAFVYGALTGLLPIGWIVFAAIFLYNMTLVSGAFDVLRRSIAGITEDRRLQALLIAFSFGAFMEGAAGFGTPVAVAGAILAGLGFRPLVAAVIALIANTAPVAWGAIGTPIITLSAVSGLPEHLLTMMAGRQLPFFSILIPFWMIATLVVLDRGTVREFFEVWPATLVNGLSFALVQYGLSQAGNVMLVDIVSGVVSLAATALFLKIWHPKHVLTHEEVNRRFGWTGDPAPRGSDPARVESAATESRAHDRSSSAGLTPRAVLRAWAPWALLAVAVFLWGLPGVKAWLNGLSAPKWPMPYLHGIVYRTPPVAPGGEPQAEAAVYTLAWLSAAGTGILIAALISGLFVLRLTAAQWKEAFFRTVARMKVPIPVIATVVGLGFTTRYAGMDAILGLAFTKTGAIYPFFAAMLGWLGVFLTGSDTASNAMFGSLQRITAEQLGLNPVLIVASNSTGGVMGKMIDAQSIVVATVATYETQEEGLANVGTIFRHVFWHSVALATLMGLLVLLQAYVFPWMQVPYRP</sequence>
<dbReference type="PANTHER" id="PTHR30003:SF0">
    <property type="entry name" value="GLYCOLATE PERMEASE GLCA-RELATED"/>
    <property type="match status" value="1"/>
</dbReference>
<keyword evidence="7 8" id="KW-0472">Membrane</keyword>
<dbReference type="Pfam" id="PF02652">
    <property type="entry name" value="Lactate_perm"/>
    <property type="match status" value="1"/>
</dbReference>
<feature type="transmembrane region" description="Helical" evidence="8">
    <location>
        <begin position="339"/>
        <end position="359"/>
    </location>
</feature>
<evidence type="ECO:0000256" key="1">
    <source>
        <dbReference type="ARBA" id="ARBA00004651"/>
    </source>
</evidence>
<evidence type="ECO:0000256" key="5">
    <source>
        <dbReference type="ARBA" id="ARBA00022692"/>
    </source>
</evidence>
<feature type="transmembrane region" description="Helical" evidence="8">
    <location>
        <begin position="446"/>
        <end position="466"/>
    </location>
</feature>
<dbReference type="EMBL" id="PEBV01000023">
    <property type="protein sequence ID" value="PTQ52778.1"/>
    <property type="molecule type" value="Genomic_DNA"/>
</dbReference>
<feature type="transmembrane region" description="Helical" evidence="8">
    <location>
        <begin position="478"/>
        <end position="497"/>
    </location>
</feature>